<comment type="similarity">
    <text evidence="10">Belongs to the SMC family. RAD50 subfamily.</text>
</comment>
<keyword evidence="3 10" id="KW-0227">DNA damage</keyword>
<feature type="binding site" evidence="10">
    <location>
        <begin position="973"/>
        <end position="978"/>
    </location>
    <ligand>
        <name>ATP</name>
        <dbReference type="ChEBI" id="CHEBI:30616"/>
    </ligand>
</feature>
<keyword evidence="5 10" id="KW-0862">Zinc</keyword>
<dbReference type="Gene3D" id="3.40.50.300">
    <property type="entry name" value="P-loop containing nucleotide triphosphate hydrolases"/>
    <property type="match status" value="2"/>
</dbReference>
<sequence>MKLKNLSIENIRSYKKLDFAFEDGVTVISGVNGSGKSSLLEACFMGLFGSKILSKDFVLADMIFKGAEDAKINLGFEHLGKEYLIEQAFRYSSKSENASSSKCVLYADGENIVDQATRTYEEVCALLNMDEEAYRNCAYIRQGEIDVLINAKPKDRQRMIDDLLQLGKLEEYRERAGYAKTAVRRLERDTKNSFSGVKAEIEGIESTEPVKALNGLKQKVKETDGSLKELNEKKDYAAARKGELDLRIAEYRERLQEIEVLKEAIRKTQEDKAGCFKEKEAFSGEVQGQRRVLLELGEENAGLREDCGFGDLEIEALLLRQEKEESSAREKVNALSKDLALLLKEEETGSQALCELEKEKTEAERTLLECRTSIGAANKEIEGYRENIRKLEEESKGLGEKAGFKAGSGAADEIALLIKEFEEKESLLRDRKNEVSTKLGLTFKEKETCDLNLAELEKELQNSGAAVRKGSTEIEALEKELRENSKAVLDIQEQKSEVLAELQGLGFAADQLENLEDFNELLLENKNRLHGKEKELEATLRELENSLRKNRELLAAGKCPTCGQELKGSEIACTAEECEDKMEKLSSELADIKLQHAELEKKLTRLKDAKKLEKRISDYDIEIEKLQEKAKASGKLIETHRARIEEDSLKLENLDKRKQELESSGTQLLSDIKALQAKEAEAQKAHNEGENALREAKALDRKFAENTAEIEALNGKIRTSLALIENYGERLGELNDKLKALAEKENLSKEKLKALELALEAARKMENEAKIAHAESEKLLVQAKKLQVNLLRIENIKHKISELEAAIRNLAEKVGFFDREILERSERARQLGEKLEGNRLSELQQKRAQFEQAQAKITENIREKTEEKDTLLKEIGMLENSLKRLRELKEEFKSLENRQLYLEAVYSNAEELEDTYLRVRADMRARNIGALSVLLNEMFAFMYTNNAYSHIELDPEYNLTVYRKDGTPLEPKLLSGGERAIFNLVLRCAIYRLLALGFGGDKADGLPPMILDEPTVFLDRGHIRQLLKLIDMMRSIGVGQIIVVSHDDSLIDSADHVFQVEKDPLTNMSSITRL</sequence>
<evidence type="ECO:0000313" key="13">
    <source>
        <dbReference type="EMBL" id="AKB33526.1"/>
    </source>
</evidence>
<dbReference type="InterPro" id="IPR013134">
    <property type="entry name" value="Zn_hook_RAD50"/>
</dbReference>
<keyword evidence="4 10" id="KW-0378">Hydrolase</keyword>
<dbReference type="GO" id="GO:0008270">
    <property type="term" value="F:zinc ion binding"/>
    <property type="evidence" value="ECO:0007669"/>
    <property type="project" value="UniProtKB-UniRule"/>
</dbReference>
<proteinExistence type="inferred from homology"/>
<keyword evidence="13" id="KW-0540">Nuclease</keyword>
<dbReference type="InterPro" id="IPR022982">
    <property type="entry name" value="Rad50_ATPase_archaeal"/>
</dbReference>
<dbReference type="KEGG" id="msz:MSSIH_2836"/>
<evidence type="ECO:0000256" key="8">
    <source>
        <dbReference type="ARBA" id="ARBA00023204"/>
    </source>
</evidence>
<dbReference type="GeneID" id="41606980"/>
<dbReference type="GO" id="GO:0005524">
    <property type="term" value="F:ATP binding"/>
    <property type="evidence" value="ECO:0007669"/>
    <property type="project" value="UniProtKB-UniRule"/>
</dbReference>
<evidence type="ECO:0000256" key="4">
    <source>
        <dbReference type="ARBA" id="ARBA00022801"/>
    </source>
</evidence>
<comment type="subunit">
    <text evidence="10">Homodimer. Forms a heterotetramer composed of two Mre11 subunits and two Rad50 subunits.</text>
</comment>
<keyword evidence="13" id="KW-0269">Exonuclease</keyword>
<feature type="coiled-coil region" evidence="10">
    <location>
        <begin position="213"/>
        <end position="271"/>
    </location>
</feature>
<dbReference type="Proteomes" id="UP000033092">
    <property type="component" value="Chromosome"/>
</dbReference>
<evidence type="ECO:0000256" key="10">
    <source>
        <dbReference type="HAMAP-Rule" id="MF_00449"/>
    </source>
</evidence>
<protein>
    <recommendedName>
        <fullName evidence="10">DNA double-strand break repair Rad50 ATPase</fullName>
    </recommendedName>
</protein>
<gene>
    <name evidence="10" type="primary">rad50</name>
    <name evidence="13" type="ORF">MSSIH_2836</name>
</gene>
<feature type="coiled-coil region" evidence="10">
    <location>
        <begin position="374"/>
        <end position="401"/>
    </location>
</feature>
<dbReference type="GeneID" id="24861770"/>
<keyword evidence="8 10" id="KW-0234">DNA repair</keyword>
<keyword evidence="7 10" id="KW-0175">Coiled coil</keyword>
<keyword evidence="2 10" id="KW-0547">Nucleotide-binding</keyword>
<dbReference type="AlphaFoldDB" id="A0A0E3LBC4"/>
<evidence type="ECO:0000313" key="14">
    <source>
        <dbReference type="Proteomes" id="UP000033092"/>
    </source>
</evidence>
<reference evidence="13 14" key="1">
    <citation type="submission" date="2014-07" db="EMBL/GenBank/DDBJ databases">
        <title>Methanogenic archaea and the global carbon cycle.</title>
        <authorList>
            <person name="Henriksen J.R."/>
            <person name="Luke J."/>
            <person name="Reinhart S."/>
            <person name="Benedict M.N."/>
            <person name="Youngblut N.D."/>
            <person name="Metcalf M.E."/>
            <person name="Whitaker R.J."/>
            <person name="Metcalf W.W."/>
        </authorList>
    </citation>
    <scope>NUCLEOTIDE SEQUENCE [LARGE SCALE GENOMIC DNA]</scope>
    <source>
        <strain evidence="13 14">HI350</strain>
    </source>
</reference>
<evidence type="ECO:0000256" key="6">
    <source>
        <dbReference type="ARBA" id="ARBA00022840"/>
    </source>
</evidence>
<dbReference type="SUPFAM" id="SSF75712">
    <property type="entry name" value="Rad50 coiled-coil Zn hook"/>
    <property type="match status" value="1"/>
</dbReference>
<dbReference type="PANTHER" id="PTHR32114:SF2">
    <property type="entry name" value="ABC TRANSPORTER ABCH.3"/>
    <property type="match status" value="1"/>
</dbReference>
<dbReference type="NCBIfam" id="NF002572">
    <property type="entry name" value="PRK02224.1"/>
    <property type="match status" value="1"/>
</dbReference>
<dbReference type="EMBL" id="CP009507">
    <property type="protein sequence ID" value="AKB33526.1"/>
    <property type="molecule type" value="Genomic_DNA"/>
</dbReference>
<evidence type="ECO:0000256" key="9">
    <source>
        <dbReference type="ARBA" id="ARBA00049666"/>
    </source>
</evidence>
<comment type="domain">
    <text evidence="10">The two conserved Cys that bind zinc constitute the zinc-hook, which separates the large intramolecular coiled coil regions. The 2 Cys residues coordinate one molecule of zinc with the help of the 2 Cys residues of the zinc-hook of another Rad50 molecule, thereby forming a V-shaped homodimer.</text>
</comment>
<dbReference type="GO" id="GO:0016887">
    <property type="term" value="F:ATP hydrolysis activity"/>
    <property type="evidence" value="ECO:0007669"/>
    <property type="project" value="UniProtKB-UniRule"/>
</dbReference>
<feature type="binding site" evidence="10 11">
    <location>
        <position position="562"/>
    </location>
    <ligand>
        <name>Zn(2+)</name>
        <dbReference type="ChEBI" id="CHEBI:29105"/>
    </ligand>
</feature>
<feature type="binding site" evidence="10 11">
    <location>
        <position position="559"/>
    </location>
    <ligand>
        <name>Zn(2+)</name>
        <dbReference type="ChEBI" id="CHEBI:29105"/>
    </ligand>
</feature>
<evidence type="ECO:0000259" key="12">
    <source>
        <dbReference type="PROSITE" id="PS51131"/>
    </source>
</evidence>
<name>A0A0E3LBC4_9EURY</name>
<dbReference type="Pfam" id="PF02463">
    <property type="entry name" value="SMC_N"/>
    <property type="match status" value="1"/>
</dbReference>
<dbReference type="PANTHER" id="PTHR32114">
    <property type="entry name" value="ABC TRANSPORTER ABCH.3"/>
    <property type="match status" value="1"/>
</dbReference>
<feature type="binding site" evidence="10">
    <location>
        <begin position="32"/>
        <end position="38"/>
    </location>
    <ligand>
        <name>ATP</name>
        <dbReference type="ChEBI" id="CHEBI:30616"/>
    </ligand>
</feature>
<dbReference type="HAMAP" id="MF_00449">
    <property type="entry name" value="RAD50"/>
    <property type="match status" value="1"/>
</dbReference>
<evidence type="ECO:0000256" key="7">
    <source>
        <dbReference type="ARBA" id="ARBA00023054"/>
    </source>
</evidence>
<dbReference type="PATRIC" id="fig|1434119.4.peg.3705"/>
<comment type="function">
    <text evidence="10">Part of the Rad50/Mre11 complex, which is involved in the early steps of DNA double-strand break (DSB) repair. The complex may facilitate opening of the processed DNA ends to aid in the recruitment of HerA and NurA. Rad50 controls the balance between DNA end bridging and DNA resection via ATP-dependent structural rearrangements of the Rad50/Mre11 complex.</text>
</comment>
<dbReference type="PROSITE" id="PS51131">
    <property type="entry name" value="ZN_HOOK"/>
    <property type="match status" value="1"/>
</dbReference>
<comment type="cofactor">
    <cofactor evidence="10">
        <name>Zn(2+)</name>
        <dbReference type="ChEBI" id="CHEBI:29105"/>
    </cofactor>
    <text evidence="10">Binds 1 zinc ion per homodimer.</text>
</comment>
<comment type="similarity">
    <text evidence="9">Belongs to the Sph1/Sph2 family.</text>
</comment>
<feature type="domain" description="Zinc-hook" evidence="12">
    <location>
        <begin position="512"/>
        <end position="611"/>
    </location>
</feature>
<feature type="binding site" evidence="10">
    <location>
        <position position="142"/>
    </location>
    <ligand>
        <name>ATP</name>
        <dbReference type="ChEBI" id="CHEBI:30616"/>
    </ligand>
</feature>
<dbReference type="InterPro" id="IPR003395">
    <property type="entry name" value="RecF/RecN/SMC_N"/>
</dbReference>
<dbReference type="SUPFAM" id="SSF52540">
    <property type="entry name" value="P-loop containing nucleoside triphosphate hydrolases"/>
    <property type="match status" value="1"/>
</dbReference>
<evidence type="ECO:0000256" key="5">
    <source>
        <dbReference type="ARBA" id="ARBA00022833"/>
    </source>
</evidence>
<evidence type="ECO:0000256" key="2">
    <source>
        <dbReference type="ARBA" id="ARBA00022741"/>
    </source>
</evidence>
<keyword evidence="6 10" id="KW-0067">ATP-binding</keyword>
<dbReference type="GO" id="GO:0006302">
    <property type="term" value="P:double-strand break repair"/>
    <property type="evidence" value="ECO:0007669"/>
    <property type="project" value="UniProtKB-UniRule"/>
</dbReference>
<feature type="coiled-coil region" evidence="10">
    <location>
        <begin position="526"/>
        <end position="905"/>
    </location>
</feature>
<dbReference type="GO" id="GO:0004527">
    <property type="term" value="F:exonuclease activity"/>
    <property type="evidence" value="ECO:0007669"/>
    <property type="project" value="UniProtKB-KW"/>
</dbReference>
<feature type="binding site" evidence="10">
    <location>
        <position position="12"/>
    </location>
    <ligand>
        <name>ATP</name>
        <dbReference type="ChEBI" id="CHEBI:30616"/>
    </ligand>
</feature>
<evidence type="ECO:0000256" key="1">
    <source>
        <dbReference type="ARBA" id="ARBA00022723"/>
    </source>
</evidence>
<dbReference type="RefSeq" id="WP_048173426.1">
    <property type="nucleotide sequence ID" value="NZ_CP009507.1"/>
</dbReference>
<evidence type="ECO:0000256" key="11">
    <source>
        <dbReference type="PROSITE-ProRule" id="PRU00471"/>
    </source>
</evidence>
<organism evidence="13 14">
    <name type="scientific">Methanosarcina siciliae HI350</name>
    <dbReference type="NCBI Taxonomy" id="1434119"/>
    <lineage>
        <taxon>Archaea</taxon>
        <taxon>Methanobacteriati</taxon>
        <taxon>Methanobacteriota</taxon>
        <taxon>Stenosarchaea group</taxon>
        <taxon>Methanomicrobia</taxon>
        <taxon>Methanosarcinales</taxon>
        <taxon>Methanosarcinaceae</taxon>
        <taxon>Methanosarcina</taxon>
    </lineage>
</organism>
<keyword evidence="1 10" id="KW-0479">Metal-binding</keyword>
<dbReference type="HOGENOM" id="CLU_004785_0_1_2"/>
<accession>A0A0E3LBC4</accession>
<evidence type="ECO:0000256" key="3">
    <source>
        <dbReference type="ARBA" id="ARBA00022763"/>
    </source>
</evidence>
<dbReference type="InterPro" id="IPR027417">
    <property type="entry name" value="P-loop_NTPase"/>
</dbReference>